<accession>A0A6A6RNL1</accession>
<reference evidence="1" key="1">
    <citation type="journal article" date="2020" name="Stud. Mycol.">
        <title>101 Dothideomycetes genomes: a test case for predicting lifestyles and emergence of pathogens.</title>
        <authorList>
            <person name="Haridas S."/>
            <person name="Albert R."/>
            <person name="Binder M."/>
            <person name="Bloem J."/>
            <person name="Labutti K."/>
            <person name="Salamov A."/>
            <person name="Andreopoulos B."/>
            <person name="Baker S."/>
            <person name="Barry K."/>
            <person name="Bills G."/>
            <person name="Bluhm B."/>
            <person name="Cannon C."/>
            <person name="Castanera R."/>
            <person name="Culley D."/>
            <person name="Daum C."/>
            <person name="Ezra D."/>
            <person name="Gonzalez J."/>
            <person name="Henrissat B."/>
            <person name="Kuo A."/>
            <person name="Liang C."/>
            <person name="Lipzen A."/>
            <person name="Lutzoni F."/>
            <person name="Magnuson J."/>
            <person name="Mondo S."/>
            <person name="Nolan M."/>
            <person name="Ohm R."/>
            <person name="Pangilinan J."/>
            <person name="Park H.-J."/>
            <person name="Ramirez L."/>
            <person name="Alfaro M."/>
            <person name="Sun H."/>
            <person name="Tritt A."/>
            <person name="Yoshinaga Y."/>
            <person name="Zwiers L.-H."/>
            <person name="Turgeon B."/>
            <person name="Goodwin S."/>
            <person name="Spatafora J."/>
            <person name="Crous P."/>
            <person name="Grigoriev I."/>
        </authorList>
    </citation>
    <scope>NUCLEOTIDE SEQUENCE</scope>
    <source>
        <strain evidence="1">CBS 473.64</strain>
    </source>
</reference>
<dbReference type="Proteomes" id="UP000799753">
    <property type="component" value="Unassembled WGS sequence"/>
</dbReference>
<evidence type="ECO:0000313" key="1">
    <source>
        <dbReference type="EMBL" id="KAF2635758.1"/>
    </source>
</evidence>
<keyword evidence="2" id="KW-1185">Reference proteome</keyword>
<gene>
    <name evidence="1" type="ORF">P280DRAFT_473661</name>
</gene>
<dbReference type="EMBL" id="MU006804">
    <property type="protein sequence ID" value="KAF2635758.1"/>
    <property type="molecule type" value="Genomic_DNA"/>
</dbReference>
<dbReference type="OrthoDB" id="2951834at2759"/>
<name>A0A6A6RNL1_9PLEO</name>
<sequence length="202" mass="23465">MYSPPYIYFHGQRGYRWRDGTDPTLQKLRSLNDAPHDRLSSLTINVSQPDALMTWLETNNAALITDLSIFLNAYFDAPTPQRWCILFNKLQQEATNIQNLSVYWDWEDITHPGLGRSVVFVRGLALLKVKTSLDIGGFYAKLWPRYLEENMGLVPVNKNDIPGSDWERLLRDYQRGTEHLNPWVDTEDIYHPTNPFFGYGKP</sequence>
<evidence type="ECO:0000313" key="2">
    <source>
        <dbReference type="Proteomes" id="UP000799753"/>
    </source>
</evidence>
<dbReference type="AlphaFoldDB" id="A0A6A6RNL1"/>
<proteinExistence type="predicted"/>
<organism evidence="1 2">
    <name type="scientific">Massarina eburnea CBS 473.64</name>
    <dbReference type="NCBI Taxonomy" id="1395130"/>
    <lineage>
        <taxon>Eukaryota</taxon>
        <taxon>Fungi</taxon>
        <taxon>Dikarya</taxon>
        <taxon>Ascomycota</taxon>
        <taxon>Pezizomycotina</taxon>
        <taxon>Dothideomycetes</taxon>
        <taxon>Pleosporomycetidae</taxon>
        <taxon>Pleosporales</taxon>
        <taxon>Massarineae</taxon>
        <taxon>Massarinaceae</taxon>
        <taxon>Massarina</taxon>
    </lineage>
</organism>
<protein>
    <submittedName>
        <fullName evidence="1">Uncharacterized protein</fullName>
    </submittedName>
</protein>